<proteinExistence type="inferred from homology"/>
<dbReference type="InterPro" id="IPR050190">
    <property type="entry name" value="UPF0213_domain"/>
</dbReference>
<dbReference type="InterPro" id="IPR000305">
    <property type="entry name" value="GIY-YIG_endonuc"/>
</dbReference>
<dbReference type="Gene3D" id="3.40.1440.10">
    <property type="entry name" value="GIY-YIG endonuclease"/>
    <property type="match status" value="1"/>
</dbReference>
<protein>
    <recommendedName>
        <fullName evidence="2">GIY-YIG domain-containing protein</fullName>
    </recommendedName>
</protein>
<dbReference type="SUPFAM" id="SSF82771">
    <property type="entry name" value="GIY-YIG endonuclease"/>
    <property type="match status" value="1"/>
</dbReference>
<organism evidence="3 4">
    <name type="scientific">Candidatus Kaiserbacteria bacterium RIFCSPHIGHO2_01_FULL_55_17</name>
    <dbReference type="NCBI Taxonomy" id="1798484"/>
    <lineage>
        <taxon>Bacteria</taxon>
        <taxon>Candidatus Kaiseribacteriota</taxon>
    </lineage>
</organism>
<dbReference type="Proteomes" id="UP000177958">
    <property type="component" value="Unassembled WGS sequence"/>
</dbReference>
<dbReference type="PROSITE" id="PS50164">
    <property type="entry name" value="GIY_YIG"/>
    <property type="match status" value="1"/>
</dbReference>
<dbReference type="InterPro" id="IPR035901">
    <property type="entry name" value="GIY-YIG_endonuc_sf"/>
</dbReference>
<reference evidence="3 4" key="1">
    <citation type="journal article" date="2016" name="Nat. Commun.">
        <title>Thousands of microbial genomes shed light on interconnected biogeochemical processes in an aquifer system.</title>
        <authorList>
            <person name="Anantharaman K."/>
            <person name="Brown C.T."/>
            <person name="Hug L.A."/>
            <person name="Sharon I."/>
            <person name="Castelle C.J."/>
            <person name="Probst A.J."/>
            <person name="Thomas B.C."/>
            <person name="Singh A."/>
            <person name="Wilkins M.J."/>
            <person name="Karaoz U."/>
            <person name="Brodie E.L."/>
            <person name="Williams K.H."/>
            <person name="Hubbard S.S."/>
            <person name="Banfield J.F."/>
        </authorList>
    </citation>
    <scope>NUCLEOTIDE SEQUENCE [LARGE SCALE GENOMIC DNA]</scope>
</reference>
<sequence length="85" mass="10145">MYWVYVLECKSDYSWYIGKTENLERRLKEHQSGNGSRTTSLKQNWHLMYCEGYRDAKDADGRERFLKSGAGRRFLKKQLQNYLAA</sequence>
<dbReference type="EMBL" id="MFKX01000004">
    <property type="protein sequence ID" value="OGG58326.1"/>
    <property type="molecule type" value="Genomic_DNA"/>
</dbReference>
<feature type="domain" description="GIY-YIG" evidence="2">
    <location>
        <begin position="1"/>
        <end position="78"/>
    </location>
</feature>
<evidence type="ECO:0000256" key="1">
    <source>
        <dbReference type="ARBA" id="ARBA00007435"/>
    </source>
</evidence>
<dbReference type="AlphaFoldDB" id="A0A1F6DAA4"/>
<comment type="caution">
    <text evidence="3">The sequence shown here is derived from an EMBL/GenBank/DDBJ whole genome shotgun (WGS) entry which is preliminary data.</text>
</comment>
<dbReference type="Pfam" id="PF01541">
    <property type="entry name" value="GIY-YIG"/>
    <property type="match status" value="1"/>
</dbReference>
<evidence type="ECO:0000313" key="3">
    <source>
        <dbReference type="EMBL" id="OGG58326.1"/>
    </source>
</evidence>
<evidence type="ECO:0000313" key="4">
    <source>
        <dbReference type="Proteomes" id="UP000177958"/>
    </source>
</evidence>
<accession>A0A1F6DAA4</accession>
<dbReference type="PANTHER" id="PTHR34477:SF1">
    <property type="entry name" value="UPF0213 PROTEIN YHBQ"/>
    <property type="match status" value="1"/>
</dbReference>
<dbReference type="PANTHER" id="PTHR34477">
    <property type="entry name" value="UPF0213 PROTEIN YHBQ"/>
    <property type="match status" value="1"/>
</dbReference>
<evidence type="ECO:0000259" key="2">
    <source>
        <dbReference type="PROSITE" id="PS50164"/>
    </source>
</evidence>
<comment type="similarity">
    <text evidence="1">Belongs to the UPF0213 family.</text>
</comment>
<name>A0A1F6DAA4_9BACT</name>
<gene>
    <name evidence="3" type="ORF">A2853_00190</name>
</gene>